<protein>
    <submittedName>
        <fullName evidence="2">SGNH/GDSL hydrolase family protein</fullName>
    </submittedName>
</protein>
<dbReference type="AlphaFoldDB" id="A0AAE3DHY4"/>
<dbReference type="InterPro" id="IPR036514">
    <property type="entry name" value="SGNH_hydro_sf"/>
</dbReference>
<dbReference type="InterPro" id="IPR013830">
    <property type="entry name" value="SGNH_hydro"/>
</dbReference>
<name>A0AAE3DHY4_9FIRM</name>
<keyword evidence="2" id="KW-0378">Hydrolase</keyword>
<dbReference type="Gene3D" id="3.40.50.1110">
    <property type="entry name" value="SGNH hydrolase"/>
    <property type="match status" value="1"/>
</dbReference>
<evidence type="ECO:0000259" key="1">
    <source>
        <dbReference type="Pfam" id="PF13472"/>
    </source>
</evidence>
<keyword evidence="3" id="KW-1185">Reference proteome</keyword>
<dbReference type="Pfam" id="PF13472">
    <property type="entry name" value="Lipase_GDSL_2"/>
    <property type="match status" value="1"/>
</dbReference>
<evidence type="ECO:0000313" key="3">
    <source>
        <dbReference type="Proteomes" id="UP001199424"/>
    </source>
</evidence>
<dbReference type="GO" id="GO:0004622">
    <property type="term" value="F:phosphatidylcholine lysophospholipase activity"/>
    <property type="evidence" value="ECO:0007669"/>
    <property type="project" value="TreeGrafter"/>
</dbReference>
<organism evidence="2 3">
    <name type="scientific">Hominenteromicrobium mulieris</name>
    <dbReference type="NCBI Taxonomy" id="2885357"/>
    <lineage>
        <taxon>Bacteria</taxon>
        <taxon>Bacillati</taxon>
        <taxon>Bacillota</taxon>
        <taxon>Clostridia</taxon>
        <taxon>Eubacteriales</taxon>
        <taxon>Oscillospiraceae</taxon>
        <taxon>Hominenteromicrobium</taxon>
    </lineage>
</organism>
<dbReference type="InterPro" id="IPR051532">
    <property type="entry name" value="Ester_Hydrolysis_Enzymes"/>
</dbReference>
<proteinExistence type="predicted"/>
<evidence type="ECO:0000313" key="2">
    <source>
        <dbReference type="EMBL" id="MCC2136294.1"/>
    </source>
</evidence>
<comment type="caution">
    <text evidence="2">The sequence shown here is derived from an EMBL/GenBank/DDBJ whole genome shotgun (WGS) entry which is preliminary data.</text>
</comment>
<dbReference type="CDD" id="cd00229">
    <property type="entry name" value="SGNH_hydrolase"/>
    <property type="match status" value="1"/>
</dbReference>
<dbReference type="PANTHER" id="PTHR30383">
    <property type="entry name" value="THIOESTERASE 1/PROTEASE 1/LYSOPHOSPHOLIPASE L1"/>
    <property type="match status" value="1"/>
</dbReference>
<dbReference type="SUPFAM" id="SSF52266">
    <property type="entry name" value="SGNH hydrolase"/>
    <property type="match status" value="1"/>
</dbReference>
<feature type="domain" description="SGNH hydrolase-type esterase" evidence="1">
    <location>
        <begin position="80"/>
        <end position="181"/>
    </location>
</feature>
<accession>A0AAE3DHY4</accession>
<dbReference type="Proteomes" id="UP001199424">
    <property type="component" value="Unassembled WGS sequence"/>
</dbReference>
<dbReference type="RefSeq" id="WP_308448815.1">
    <property type="nucleotide sequence ID" value="NZ_JAJEQC010000003.1"/>
</dbReference>
<dbReference type="EMBL" id="JAJEQC010000003">
    <property type="protein sequence ID" value="MCC2136294.1"/>
    <property type="molecule type" value="Genomic_DNA"/>
</dbReference>
<reference evidence="2" key="1">
    <citation type="submission" date="2021-10" db="EMBL/GenBank/DDBJ databases">
        <title>Anaerobic single-cell dispensing facilitates the cultivation of human gut bacteria.</title>
        <authorList>
            <person name="Afrizal A."/>
        </authorList>
    </citation>
    <scope>NUCLEOTIDE SEQUENCE</scope>
    <source>
        <strain evidence="2">CLA-AA-H250</strain>
    </source>
</reference>
<gene>
    <name evidence="2" type="ORF">LKD31_04595</name>
</gene>
<sequence length="198" mass="22808">MKKVLLLGDSIRMGYDDYVKEELDGKCEVVYDAEDNGRFAAYTLWQANQMFKHHGHFDVVHWNNGYWDMNIEAPMTEAMHPVEEYVHFLKRIIKLCRENGAKIIFATTTPILEPGMAADNTGTQADSINYNNEWVELYNNAAKKLMAEENIPVNDLYALCKEGEHYYKCPDMLHLTEEGYRKCAKQAADMILKELGEA</sequence>
<dbReference type="PANTHER" id="PTHR30383:SF26">
    <property type="entry name" value="SGNH HYDROLASE-TYPE ESTERASE DOMAIN-CONTAINING PROTEIN"/>
    <property type="match status" value="1"/>
</dbReference>